<keyword evidence="2" id="KW-0812">Transmembrane</keyword>
<dbReference type="EnsemblMetazoa" id="PPA22234.1">
    <property type="protein sequence ID" value="PPA22234.1"/>
    <property type="gene ID" value="WBGene00111788"/>
</dbReference>
<evidence type="ECO:0000256" key="7">
    <source>
        <dbReference type="ARBA" id="ARBA00023180"/>
    </source>
</evidence>
<dbReference type="GO" id="GO:0015020">
    <property type="term" value="F:glucuronosyltransferase activity"/>
    <property type="evidence" value="ECO:0000318"/>
    <property type="project" value="GO_Central"/>
</dbReference>
<dbReference type="PANTHER" id="PTHR12270:SF25">
    <property type="entry name" value="GLYCOSYLTRANSFERASE-LIKE PROTEIN LARGE"/>
    <property type="match status" value="1"/>
</dbReference>
<dbReference type="InterPro" id="IPR029044">
    <property type="entry name" value="Nucleotide-diphossugar_trans"/>
</dbReference>
<comment type="subcellular location">
    <subcellularLocation>
        <location evidence="1">Golgi apparatus membrane</location>
        <topology evidence="1">Single-pass type II membrane protein</topology>
    </subcellularLocation>
</comment>
<gene>
    <name evidence="8" type="primary">WBGene00111788</name>
</gene>
<dbReference type="GO" id="GO:0005794">
    <property type="term" value="C:Golgi apparatus"/>
    <property type="evidence" value="ECO:0000318"/>
    <property type="project" value="GO_Central"/>
</dbReference>
<dbReference type="GO" id="GO:0000139">
    <property type="term" value="C:Golgi membrane"/>
    <property type="evidence" value="ECO:0007669"/>
    <property type="project" value="UniProtKB-SubCell"/>
</dbReference>
<dbReference type="PANTHER" id="PTHR12270">
    <property type="entry name" value="GLYCOSYLTRANSFERASE-RELATED"/>
    <property type="match status" value="1"/>
</dbReference>
<dbReference type="GO" id="GO:0035269">
    <property type="term" value="P:protein O-linked glycosylation via mannose"/>
    <property type="evidence" value="ECO:0000318"/>
    <property type="project" value="GO_Central"/>
</dbReference>
<dbReference type="InterPro" id="IPR002495">
    <property type="entry name" value="Glyco_trans_8"/>
</dbReference>
<keyword evidence="9" id="KW-1185">Reference proteome</keyword>
<dbReference type="AlphaFoldDB" id="A0A2A6CQM1"/>
<dbReference type="InterPro" id="IPR051292">
    <property type="entry name" value="Xyl/GlcA_transferase"/>
</dbReference>
<dbReference type="Gene3D" id="3.90.550.10">
    <property type="entry name" value="Spore Coat Polysaccharide Biosynthesis Protein SpsA, Chain A"/>
    <property type="match status" value="1"/>
</dbReference>
<accession>A0A8R1YN86</accession>
<proteinExistence type="predicted"/>
<dbReference type="Pfam" id="PF01501">
    <property type="entry name" value="Glyco_transf_8"/>
    <property type="match status" value="1"/>
</dbReference>
<dbReference type="SUPFAM" id="SSF53448">
    <property type="entry name" value="Nucleotide-diphospho-sugar transferases"/>
    <property type="match status" value="1"/>
</dbReference>
<evidence type="ECO:0000256" key="5">
    <source>
        <dbReference type="ARBA" id="ARBA00023034"/>
    </source>
</evidence>
<dbReference type="OrthoDB" id="411524at2759"/>
<evidence type="ECO:0000313" key="8">
    <source>
        <dbReference type="EnsemblMetazoa" id="PPA22234.1"/>
    </source>
</evidence>
<sequence length="482" mass="55623">MNKRIPHSHIPNSNIVNLTSNFRSGNILSTLFQTWHLTRVRTSFYNVEENHGRVEWVKAKNEWNEYDQLKYIIHDILPDHLDKVILMDSDMLVLEDISILNNFFTEMDQKGVMFASTHEQYERKNLEKSLGKGAGNKSVNSGLLLLNLKAMRMGNWSDLWRAEGVKLMNKIGRLESPQDLFAAIAIARPELYMKLPCEYNFQIGKGALLWECAKNKSQLGIAKIPHWSGAASHFDTAAHAEYYAPIYRCFQKMDGYEFEAKKISDGIPREYRTLLNLRNTRRTEVVSDVTLVTSADFVVSIDLIQRLTATWKGPISLVVYGNSWERAQLLEFLLVNQIHDLFDVHFVYARRIASPGDYLRRVSIEAARTQYVLLVDDVFEIEFDEDLRMKCILNNSAEKTFVLRYKKTSNFAGVLLDKLYALRLAAGSLRLEEGIKPFKLKLDTIEVNSADANYKSKNNVTNWKTKMPLDSFCNQEIDKRRK</sequence>
<dbReference type="GO" id="GO:0042285">
    <property type="term" value="F:xylosyltransferase activity"/>
    <property type="evidence" value="ECO:0000318"/>
    <property type="project" value="GO_Central"/>
</dbReference>
<evidence type="ECO:0000256" key="4">
    <source>
        <dbReference type="ARBA" id="ARBA00022989"/>
    </source>
</evidence>
<dbReference type="Proteomes" id="UP000005239">
    <property type="component" value="Unassembled WGS sequence"/>
</dbReference>
<organism evidence="8 9">
    <name type="scientific">Pristionchus pacificus</name>
    <name type="common">Parasitic nematode worm</name>
    <dbReference type="NCBI Taxonomy" id="54126"/>
    <lineage>
        <taxon>Eukaryota</taxon>
        <taxon>Metazoa</taxon>
        <taxon>Ecdysozoa</taxon>
        <taxon>Nematoda</taxon>
        <taxon>Chromadorea</taxon>
        <taxon>Rhabditida</taxon>
        <taxon>Rhabditina</taxon>
        <taxon>Diplogasteromorpha</taxon>
        <taxon>Diplogasteroidea</taxon>
        <taxon>Neodiplogasteridae</taxon>
        <taxon>Pristionchus</taxon>
    </lineage>
</organism>
<protein>
    <submittedName>
        <fullName evidence="8">Uncharacterized protein</fullName>
    </submittedName>
</protein>
<keyword evidence="5" id="KW-0333">Golgi apparatus</keyword>
<accession>A0A2A6CQM1</accession>
<name>A0A2A6CQM1_PRIPA</name>
<evidence type="ECO:0000313" key="9">
    <source>
        <dbReference type="Proteomes" id="UP000005239"/>
    </source>
</evidence>
<reference evidence="9" key="1">
    <citation type="journal article" date="2008" name="Nat. Genet.">
        <title>The Pristionchus pacificus genome provides a unique perspective on nematode lifestyle and parasitism.</title>
        <authorList>
            <person name="Dieterich C."/>
            <person name="Clifton S.W."/>
            <person name="Schuster L.N."/>
            <person name="Chinwalla A."/>
            <person name="Delehaunty K."/>
            <person name="Dinkelacker I."/>
            <person name="Fulton L."/>
            <person name="Fulton R."/>
            <person name="Godfrey J."/>
            <person name="Minx P."/>
            <person name="Mitreva M."/>
            <person name="Roeseler W."/>
            <person name="Tian H."/>
            <person name="Witte H."/>
            <person name="Yang S.P."/>
            <person name="Wilson R.K."/>
            <person name="Sommer R.J."/>
        </authorList>
    </citation>
    <scope>NUCLEOTIDE SEQUENCE [LARGE SCALE GENOMIC DNA]</scope>
    <source>
        <strain evidence="9">PS312</strain>
    </source>
</reference>
<keyword evidence="4" id="KW-1133">Transmembrane helix</keyword>
<evidence type="ECO:0000256" key="6">
    <source>
        <dbReference type="ARBA" id="ARBA00023136"/>
    </source>
</evidence>
<reference evidence="8" key="2">
    <citation type="submission" date="2022-06" db="UniProtKB">
        <authorList>
            <consortium name="EnsemblMetazoa"/>
        </authorList>
    </citation>
    <scope>IDENTIFICATION</scope>
    <source>
        <strain evidence="8">PS312</strain>
    </source>
</reference>
<evidence type="ECO:0000256" key="1">
    <source>
        <dbReference type="ARBA" id="ARBA00004323"/>
    </source>
</evidence>
<keyword evidence="7" id="KW-0325">Glycoprotein</keyword>
<evidence type="ECO:0000256" key="2">
    <source>
        <dbReference type="ARBA" id="ARBA00022692"/>
    </source>
</evidence>
<keyword evidence="3" id="KW-0735">Signal-anchor</keyword>
<keyword evidence="6" id="KW-0472">Membrane</keyword>
<evidence type="ECO:0000256" key="3">
    <source>
        <dbReference type="ARBA" id="ARBA00022968"/>
    </source>
</evidence>